<dbReference type="Gene3D" id="1.20.58.340">
    <property type="entry name" value="Magnesium transport protein CorA, transmembrane region"/>
    <property type="match status" value="1"/>
</dbReference>
<comment type="subcellular location">
    <subcellularLocation>
        <location evidence="1">Cell membrane</location>
        <topology evidence="1">Multi-pass membrane protein</topology>
    </subcellularLocation>
</comment>
<dbReference type="InterPro" id="IPR045861">
    <property type="entry name" value="CorA_cytoplasmic_dom"/>
</dbReference>
<dbReference type="EMBL" id="UOET01000388">
    <property type="protein sequence ID" value="VAW29620.1"/>
    <property type="molecule type" value="Genomic_DNA"/>
</dbReference>
<accession>A0A3B0UKJ2</accession>
<dbReference type="PANTHER" id="PTHR46494">
    <property type="entry name" value="CORA FAMILY METAL ION TRANSPORTER (EUROFUNG)"/>
    <property type="match status" value="1"/>
</dbReference>
<keyword evidence="2" id="KW-0813">Transport</keyword>
<feature type="non-terminal residue" evidence="4">
    <location>
        <position position="236"/>
    </location>
</feature>
<dbReference type="GO" id="GO:0050897">
    <property type="term" value="F:cobalt ion binding"/>
    <property type="evidence" value="ECO:0007669"/>
    <property type="project" value="TreeGrafter"/>
</dbReference>
<evidence type="ECO:0000256" key="1">
    <source>
        <dbReference type="ARBA" id="ARBA00004651"/>
    </source>
</evidence>
<dbReference type="Gene3D" id="3.30.460.20">
    <property type="entry name" value="CorA soluble domain-like"/>
    <property type="match status" value="1"/>
</dbReference>
<keyword evidence="3" id="KW-0472">Membrane</keyword>
<evidence type="ECO:0000313" key="4">
    <source>
        <dbReference type="EMBL" id="VAW29620.1"/>
    </source>
</evidence>
<reference evidence="4" key="1">
    <citation type="submission" date="2018-06" db="EMBL/GenBank/DDBJ databases">
        <authorList>
            <person name="Zhirakovskaya E."/>
        </authorList>
    </citation>
    <scope>NUCLEOTIDE SEQUENCE</scope>
</reference>
<evidence type="ECO:0000256" key="3">
    <source>
        <dbReference type="ARBA" id="ARBA00022475"/>
    </source>
</evidence>
<dbReference type="InterPro" id="IPR002523">
    <property type="entry name" value="MgTranspt_CorA/ZnTranspt_ZntB"/>
</dbReference>
<evidence type="ECO:0008006" key="5">
    <source>
        <dbReference type="Google" id="ProtNLM"/>
    </source>
</evidence>
<dbReference type="PANTHER" id="PTHR46494:SF1">
    <property type="entry name" value="CORA FAMILY METAL ION TRANSPORTER (EUROFUNG)"/>
    <property type="match status" value="1"/>
</dbReference>
<dbReference type="AlphaFoldDB" id="A0A3B0UKJ2"/>
<dbReference type="GO" id="GO:0000287">
    <property type="term" value="F:magnesium ion binding"/>
    <property type="evidence" value="ECO:0007669"/>
    <property type="project" value="TreeGrafter"/>
</dbReference>
<sequence length="236" mass="27915">MVETVKLGGRLKWYHIARPSEQDFEFLKNTFHFHALDIEDCRQTSQRPKIDEYDDYYFLILNFPNFDKQNRFVKPKEVKIFWGEDYFITVGKTHWVVDNLFVEAGKQEKSGEDFEIATSDALLYTVMEHLMTQAVYLLRKVGLELELINRELFSSHAETVIERLSATRKNIIVLNTMFKPQLRVFNKFESGSVEGFADNMEDYWGNILDYYNKIWDMTEDYGELIEGLSTTFDSMQ</sequence>
<evidence type="ECO:0000256" key="2">
    <source>
        <dbReference type="ARBA" id="ARBA00022448"/>
    </source>
</evidence>
<name>A0A3B0UKJ2_9ZZZZ</name>
<organism evidence="4">
    <name type="scientific">hydrothermal vent metagenome</name>
    <dbReference type="NCBI Taxonomy" id="652676"/>
    <lineage>
        <taxon>unclassified sequences</taxon>
        <taxon>metagenomes</taxon>
        <taxon>ecological metagenomes</taxon>
    </lineage>
</organism>
<dbReference type="GO" id="GO:0005886">
    <property type="term" value="C:plasma membrane"/>
    <property type="evidence" value="ECO:0007669"/>
    <property type="project" value="UniProtKB-SubCell"/>
</dbReference>
<gene>
    <name evidence="4" type="ORF">MNBD_BACTEROID07-1947</name>
</gene>
<dbReference type="SUPFAM" id="SSF143865">
    <property type="entry name" value="CorA soluble domain-like"/>
    <property type="match status" value="1"/>
</dbReference>
<dbReference type="Pfam" id="PF01544">
    <property type="entry name" value="CorA"/>
    <property type="match status" value="1"/>
</dbReference>
<dbReference type="GO" id="GO:0015095">
    <property type="term" value="F:magnesium ion transmembrane transporter activity"/>
    <property type="evidence" value="ECO:0007669"/>
    <property type="project" value="TreeGrafter"/>
</dbReference>
<proteinExistence type="predicted"/>
<protein>
    <recommendedName>
        <fullName evidence="5">Magnesium and cobalt transport protein CorA</fullName>
    </recommendedName>
</protein>
<dbReference type="GO" id="GO:0015087">
    <property type="term" value="F:cobalt ion transmembrane transporter activity"/>
    <property type="evidence" value="ECO:0007669"/>
    <property type="project" value="TreeGrafter"/>
</dbReference>
<keyword evidence="3" id="KW-1003">Cell membrane</keyword>